<dbReference type="InterPro" id="IPR048024">
    <property type="entry name" value="Fxna-like_M28_dom"/>
</dbReference>
<dbReference type="InterPro" id="IPR045175">
    <property type="entry name" value="M28_fam"/>
</dbReference>
<feature type="transmembrane region" description="Helical" evidence="20">
    <location>
        <begin position="1303"/>
        <end position="1329"/>
    </location>
</feature>
<evidence type="ECO:0000256" key="1">
    <source>
        <dbReference type="ARBA" id="ARBA00001947"/>
    </source>
</evidence>
<keyword evidence="13 20" id="KW-0472">Membrane</keyword>
<feature type="transmembrane region" description="Helical" evidence="20">
    <location>
        <begin position="1018"/>
        <end position="1040"/>
    </location>
</feature>
<evidence type="ECO:0000256" key="10">
    <source>
        <dbReference type="ARBA" id="ARBA00022833"/>
    </source>
</evidence>
<dbReference type="InterPro" id="IPR001878">
    <property type="entry name" value="Znf_CCHC"/>
</dbReference>
<keyword evidence="9 17" id="KW-0378">Hydrolase</keyword>
<dbReference type="Pfam" id="PF22250">
    <property type="entry name" value="PFF1_C"/>
    <property type="match status" value="2"/>
</dbReference>
<feature type="compositionally biased region" description="Basic and acidic residues" evidence="19">
    <location>
        <begin position="405"/>
        <end position="417"/>
    </location>
</feature>
<feature type="transmembrane region" description="Helical" evidence="20">
    <location>
        <begin position="1136"/>
        <end position="1157"/>
    </location>
</feature>
<evidence type="ECO:0000256" key="18">
    <source>
        <dbReference type="SAM" id="Coils"/>
    </source>
</evidence>
<dbReference type="Pfam" id="PF16275">
    <property type="entry name" value="SF1-HH"/>
    <property type="match status" value="1"/>
</dbReference>
<feature type="compositionally biased region" description="Low complexity" evidence="19">
    <location>
        <begin position="459"/>
        <end position="477"/>
    </location>
</feature>
<comment type="subcellular location">
    <subcellularLocation>
        <location evidence="3">Vacuole membrane</location>
        <topology evidence="3">Multi-pass membrane protein</topology>
    </subcellularLocation>
</comment>
<evidence type="ECO:0000256" key="3">
    <source>
        <dbReference type="ARBA" id="ARBA00004128"/>
    </source>
</evidence>
<gene>
    <name evidence="22" type="ORF">GCG54_00013005</name>
</gene>
<keyword evidence="14" id="KW-0325">Glycoprotein</keyword>
<dbReference type="Pfam" id="PF00098">
    <property type="entry name" value="zf-CCHC"/>
    <property type="match status" value="2"/>
</dbReference>
<dbReference type="InterPro" id="IPR047086">
    <property type="entry name" value="SF1-HH_sf"/>
</dbReference>
<evidence type="ECO:0000256" key="4">
    <source>
        <dbReference type="ARBA" id="ARBA00010918"/>
    </source>
</evidence>
<feature type="compositionally biased region" description="Polar residues" evidence="19">
    <location>
        <begin position="1"/>
        <end position="14"/>
    </location>
</feature>
<feature type="transmembrane region" description="Helical" evidence="20">
    <location>
        <begin position="1169"/>
        <end position="1189"/>
    </location>
</feature>
<dbReference type="EMBL" id="WVTB01000021">
    <property type="protein sequence ID" value="KAF3808367.1"/>
    <property type="molecule type" value="Genomic_DNA"/>
</dbReference>
<name>A0A8H4FN86_COLGL</name>
<dbReference type="Proteomes" id="UP000613401">
    <property type="component" value="Unassembled WGS sequence"/>
</dbReference>
<comment type="similarity">
    <text evidence="4 17">Belongs to the peptidase M28 family.</text>
</comment>
<dbReference type="FunFam" id="4.10.60.10:FF:000030">
    <property type="entry name" value="Branchpoint-bridging protein"/>
    <property type="match status" value="1"/>
</dbReference>
<comment type="cofactor">
    <cofactor evidence="1">
        <name>Zn(2+)</name>
        <dbReference type="ChEBI" id="CHEBI:29105"/>
    </cofactor>
</comment>
<feature type="region of interest" description="Disordered" evidence="19">
    <location>
        <begin position="322"/>
        <end position="346"/>
    </location>
</feature>
<feature type="transmembrane region" description="Helical" evidence="20">
    <location>
        <begin position="1341"/>
        <end position="1362"/>
    </location>
</feature>
<keyword evidence="5" id="KW-0926">Vacuole</keyword>
<evidence type="ECO:0000256" key="14">
    <source>
        <dbReference type="ARBA" id="ARBA00023180"/>
    </source>
</evidence>
<comment type="function">
    <text evidence="2">May be involved in vacuolar sorting and osmoregulation.</text>
</comment>
<keyword evidence="18" id="KW-0175">Coiled coil</keyword>
<evidence type="ECO:0000256" key="2">
    <source>
        <dbReference type="ARBA" id="ARBA00003273"/>
    </source>
</evidence>
<dbReference type="GO" id="GO:0008270">
    <property type="term" value="F:zinc ion binding"/>
    <property type="evidence" value="ECO:0007669"/>
    <property type="project" value="UniProtKB-KW"/>
</dbReference>
<feature type="domain" description="CCHC-type" evidence="21">
    <location>
        <begin position="281"/>
        <end position="296"/>
    </location>
</feature>
<dbReference type="Pfam" id="PF22251">
    <property type="entry name" value="PFF1_TM"/>
    <property type="match status" value="1"/>
</dbReference>
<feature type="transmembrane region" description="Helical" evidence="20">
    <location>
        <begin position="1104"/>
        <end position="1121"/>
    </location>
</feature>
<feature type="transmembrane region" description="Helical" evidence="20">
    <location>
        <begin position="1073"/>
        <end position="1092"/>
    </location>
</feature>
<dbReference type="GO" id="GO:0008235">
    <property type="term" value="F:metalloexopeptidase activity"/>
    <property type="evidence" value="ECO:0007669"/>
    <property type="project" value="InterPro"/>
</dbReference>
<dbReference type="InterPro" id="IPR032570">
    <property type="entry name" value="SF1-HH"/>
</dbReference>
<dbReference type="PANTHER" id="PTHR12147">
    <property type="entry name" value="METALLOPEPTIDASE M28 FAMILY MEMBER"/>
    <property type="match status" value="1"/>
</dbReference>
<feature type="region of interest" description="Disordered" evidence="19">
    <location>
        <begin position="1"/>
        <end position="68"/>
    </location>
</feature>
<dbReference type="EC" id="3.4.-.-" evidence="17"/>
<dbReference type="SUPFAM" id="SSF53187">
    <property type="entry name" value="Zn-dependent exopeptidases"/>
    <property type="match status" value="1"/>
</dbReference>
<evidence type="ECO:0000259" key="21">
    <source>
        <dbReference type="PROSITE" id="PS50158"/>
    </source>
</evidence>
<evidence type="ECO:0000256" key="12">
    <source>
        <dbReference type="ARBA" id="ARBA00023049"/>
    </source>
</evidence>
<comment type="function">
    <text evidence="15">Necessary for the splicing of pre-mRNA. Has a role in the recognition of the branch site (5'-UACUAAC-3'), the pyrimidine tract and the 3'-splice site at the 3'-end of introns.</text>
</comment>
<feature type="region of interest" description="Disordered" evidence="19">
    <location>
        <begin position="360"/>
        <end position="479"/>
    </location>
</feature>
<reference evidence="22" key="1">
    <citation type="journal article" date="2020" name="Phytopathology">
        <title>Genome sequence and comparative analysis of Colletotrichum gloeosporioides isolated from Liriodendron leaves.</title>
        <authorList>
            <person name="Fu F.F."/>
            <person name="Hao Z."/>
            <person name="Wang P."/>
            <person name="Lu Y."/>
            <person name="Xue L.J."/>
            <person name="Wei G."/>
            <person name="Tian Y."/>
            <person name="Baishi H."/>
            <person name="Xu H."/>
            <person name="Shi J."/>
            <person name="Cheng T."/>
            <person name="Wang G."/>
            <person name="Yi Y."/>
            <person name="Chen J."/>
        </authorList>
    </citation>
    <scope>NUCLEOTIDE SEQUENCE</scope>
    <source>
        <strain evidence="22">Lc1</strain>
    </source>
</reference>
<feature type="region of interest" description="Disordered" evidence="19">
    <location>
        <begin position="1267"/>
        <end position="1293"/>
    </location>
</feature>
<dbReference type="Gene3D" id="6.10.140.1790">
    <property type="match status" value="1"/>
</dbReference>
<evidence type="ECO:0000256" key="7">
    <source>
        <dbReference type="ARBA" id="ARBA00022692"/>
    </source>
</evidence>
<feature type="compositionally biased region" description="Basic and acidic residues" evidence="19">
    <location>
        <begin position="39"/>
        <end position="55"/>
    </location>
</feature>
<dbReference type="InterPro" id="IPR053976">
    <property type="entry name" value="PFF1_TM"/>
</dbReference>
<dbReference type="InterPro" id="IPR007484">
    <property type="entry name" value="Peptidase_M28"/>
</dbReference>
<evidence type="ECO:0000313" key="22">
    <source>
        <dbReference type="EMBL" id="KAF3808367.1"/>
    </source>
</evidence>
<reference evidence="22" key="2">
    <citation type="submission" date="2020-03" db="EMBL/GenBank/DDBJ databases">
        <authorList>
            <person name="Fu F.-F."/>
            <person name="Chen J."/>
        </authorList>
    </citation>
    <scope>NUCLEOTIDE SEQUENCE</scope>
    <source>
        <strain evidence="22">Lc1</strain>
    </source>
</reference>
<keyword evidence="10 17" id="KW-0862">Zinc</keyword>
<feature type="region of interest" description="Disordered" evidence="19">
    <location>
        <begin position="1211"/>
        <end position="1251"/>
    </location>
</feature>
<dbReference type="Pfam" id="PF22675">
    <property type="entry name" value="KH-I_KHDC4-BBP"/>
    <property type="match status" value="1"/>
</dbReference>
<feature type="coiled-coil region" evidence="18">
    <location>
        <begin position="227"/>
        <end position="279"/>
    </location>
</feature>
<feature type="compositionally biased region" description="Gly residues" evidence="19">
    <location>
        <begin position="334"/>
        <end position="346"/>
    </location>
</feature>
<dbReference type="FunFam" id="3.40.630.10:FF:000057">
    <property type="entry name" value="Vacuolar membrane protease"/>
    <property type="match status" value="1"/>
</dbReference>
<dbReference type="Gene3D" id="4.10.60.10">
    <property type="entry name" value="Zinc finger, CCHC-type"/>
    <property type="match status" value="1"/>
</dbReference>
<evidence type="ECO:0000256" key="13">
    <source>
        <dbReference type="ARBA" id="ARBA00023136"/>
    </source>
</evidence>
<evidence type="ECO:0000256" key="6">
    <source>
        <dbReference type="ARBA" id="ARBA00022670"/>
    </source>
</evidence>
<dbReference type="GO" id="GO:0006508">
    <property type="term" value="P:proteolysis"/>
    <property type="evidence" value="ECO:0007669"/>
    <property type="project" value="UniProtKB-KW"/>
</dbReference>
<dbReference type="PANTHER" id="PTHR12147:SF58">
    <property type="entry name" value="VACUOLAR MEMBRANE PROTEASE"/>
    <property type="match status" value="1"/>
</dbReference>
<evidence type="ECO:0000256" key="19">
    <source>
        <dbReference type="SAM" id="MobiDB-lite"/>
    </source>
</evidence>
<keyword evidence="12" id="KW-0482">Metalloprotease</keyword>
<dbReference type="SUPFAM" id="SSF54791">
    <property type="entry name" value="Eukaryotic type KH-domain (KH-domain type I)"/>
    <property type="match status" value="1"/>
</dbReference>
<feature type="compositionally biased region" description="Basic and acidic residues" evidence="19">
    <location>
        <begin position="430"/>
        <end position="441"/>
    </location>
</feature>
<feature type="domain" description="CCHC-type" evidence="21">
    <location>
        <begin position="306"/>
        <end position="321"/>
    </location>
</feature>
<keyword evidence="11 20" id="KW-1133">Transmembrane helix</keyword>
<organism evidence="22 23">
    <name type="scientific">Colletotrichum gloeosporioides</name>
    <name type="common">Anthracnose fungus</name>
    <name type="synonym">Glomerella cingulata</name>
    <dbReference type="NCBI Taxonomy" id="474922"/>
    <lineage>
        <taxon>Eukaryota</taxon>
        <taxon>Fungi</taxon>
        <taxon>Dikarya</taxon>
        <taxon>Ascomycota</taxon>
        <taxon>Pezizomycotina</taxon>
        <taxon>Sordariomycetes</taxon>
        <taxon>Hypocreomycetidae</taxon>
        <taxon>Glomerellales</taxon>
        <taxon>Glomerellaceae</taxon>
        <taxon>Colletotrichum</taxon>
        <taxon>Colletotrichum gloeosporioides species complex</taxon>
    </lineage>
</organism>
<feature type="transmembrane region" description="Helical" evidence="20">
    <location>
        <begin position="1368"/>
        <end position="1389"/>
    </location>
</feature>
<evidence type="ECO:0000256" key="20">
    <source>
        <dbReference type="SAM" id="Phobius"/>
    </source>
</evidence>
<feature type="compositionally biased region" description="Low complexity" evidence="19">
    <location>
        <begin position="1558"/>
        <end position="1573"/>
    </location>
</feature>
<evidence type="ECO:0000256" key="11">
    <source>
        <dbReference type="ARBA" id="ARBA00022989"/>
    </source>
</evidence>
<evidence type="ECO:0000313" key="23">
    <source>
        <dbReference type="Proteomes" id="UP000613401"/>
    </source>
</evidence>
<sequence>MSWRNQGITGSNNIPLGKRRFGGDDEEPEVYSNGNGNGELKRGRSPEPRTDADGPRRRKKRNRWGDASENKAAGLMGLTTAITANMTGEQLEAYTLHLRITEISQKLRIDDVVPADGDRSPSPPPQYDNHGRRINTREYRYRKRLEDERHKLIEKAMKTIPNYHPPQDYRRPTKTQEKVYVPVNDYPEINFSAKIAIRGKGSVKEGKGRSDAAHASNQEEDLHCLIMADTEEKVNKAKKLIHNIIETAASIPEGQNELKRNQLRELAALNGTLRDDENQACQNCGQIGHRKYDCPERQNYTASIICRVCGNAGHMARDCPDRQKGASWRNDGNAPGGRPAGRIGGGDAVDREYEQLMQELGGGSSSGAAPARIEAGPGTYNNGPSGDAKPWQRGPTGGPAPWRSRNSDSRDDRDRDGGGGGGGGGAAPWARDRGSRRDDHGGNGGGDSYYGQGYGGQSSGAAPGAAPWHQPPGTQNNGYGGGYGGYPGYGAPPGMSAPAGIPPPPPGAPGLGAPPGLAGGLNALIQQYAGIQHDFQVAGARTLVHVKQIREAEGADEIPKVQAAAGALVGAGGGGRERWTQGRRELGPPSALGVLCIIHFERSAVLRKRYGLPAAMAVNPFGFTKGPVTFWLIVVYAAFLIPLVWIHETVPNVKPTDGLNVTEAWHDLTTITRQYHPYNSRANDEVGNYLLKRIEEILNRNGVEWTKEKDAGGIVRPKALVETSTSPVDKIASQGPRVTVFDDTISNISYNGGRSGVYFESTNKLVYIRGTEDEDGEWWKRDEGRKIGKGGVLVNAHYDSVSTGYGATDDGMGCVSVLQMLDYYTKNATGRQPKRGIVLLLNNGEEDGLYGAMAYVQSPLYYFTTTFVNLEGAGAGGRAILFRATDLEVVKAYNHAPHPFGSVVAFDGFQLGLIKSGTDYSVWKENFGQRGLDIAFYRPRARYHTNQDDTRHASRESMWHMLTNSLAAVDHLQKDTSSFTGDSPAEGDKRKVSSGRPTEGAWFDMFGQGFASLELRGLFAWALTLLIVTPLILVLVSYLLSRNDKYYYFSRNAKVDANDTSISLGGWKGFFRIPLAFVFSAGLTFAAAFLTHKVNPEIIYSSEYVVWANFLSLFFISFWLISKGASSMRPSGIQRGYAHIWLFILSWTLLVAATVLIDRFKIAGVYPFAFFHSAVFVATLISLLDLFALPAKKDFAEAAYHDQQNRDDIAEVPNSDALISPAPSETASRAPAEEQIGEPTETSALLGGENENHGTIRQTFTSGYRRSNAATAGSDSDSKAKEDAQSPHEKEQPWAAKLPSWTWIVQLLVLAPINIVVLSQIALFITSALNQVSADGIDSLWSYLILALFSVFLLLPVIPFIHRVTYHLPVLLVFLFGITLVYNLVAFPFSSESRLKVRFQQSVQLQDEYSFVHITGIEKYVREMIKELPSAVGQDISCHPSRLELHECVYNATVLLPKITSSLSTDSAKNKYADLITFNVSRSNSSNYKATVEIDAKKSKNCVLWFDDEVSAWHVHGNAGIETVLGRAEGSPVTNIVLWRRDWSKPWTVDLEWGKGAPEVAASSPSADSPTSAVGPDPHEELRLRQTDDLLIDLPRLRGKISCAWSDANALGTIPAFDEALQYAPEWIAVTKNAAALVEGYQSIKI</sequence>
<proteinExistence type="inferred from homology"/>
<evidence type="ECO:0000256" key="9">
    <source>
        <dbReference type="ARBA" id="ARBA00022801"/>
    </source>
</evidence>
<comment type="caution">
    <text evidence="22">The sequence shown here is derived from an EMBL/GenBank/DDBJ whole genome shotgun (WGS) entry which is preliminary data.</text>
</comment>
<dbReference type="CDD" id="cd03875">
    <property type="entry name" value="M28_Fxna_like"/>
    <property type="match status" value="1"/>
</dbReference>
<dbReference type="InterPro" id="IPR055256">
    <property type="entry name" value="KH_1_KHDC4/BBP-like"/>
</dbReference>
<dbReference type="Gene3D" id="3.30.1370.10">
    <property type="entry name" value="K Homology domain, type 1"/>
    <property type="match status" value="1"/>
</dbReference>
<dbReference type="GO" id="GO:0003723">
    <property type="term" value="F:RNA binding"/>
    <property type="evidence" value="ECO:0007669"/>
    <property type="project" value="InterPro"/>
</dbReference>
<dbReference type="SUPFAM" id="SSF57756">
    <property type="entry name" value="Retrovirus zinc finger-like domains"/>
    <property type="match status" value="1"/>
</dbReference>
<dbReference type="GeneID" id="69020122"/>
<dbReference type="Gene3D" id="3.40.630.10">
    <property type="entry name" value="Zn peptidases"/>
    <property type="match status" value="1"/>
</dbReference>
<dbReference type="SMART" id="SM00343">
    <property type="entry name" value="ZnF_C2HC"/>
    <property type="match status" value="2"/>
</dbReference>
<feature type="compositionally biased region" description="Gly residues" evidence="19">
    <location>
        <begin position="442"/>
        <end position="458"/>
    </location>
</feature>
<keyword evidence="23" id="KW-1185">Reference proteome</keyword>
<dbReference type="GO" id="GO:0005774">
    <property type="term" value="C:vacuolar membrane"/>
    <property type="evidence" value="ECO:0007669"/>
    <property type="project" value="UniProtKB-SubCell"/>
</dbReference>
<evidence type="ECO:0000256" key="8">
    <source>
        <dbReference type="ARBA" id="ARBA00022723"/>
    </source>
</evidence>
<dbReference type="Pfam" id="PF04389">
    <property type="entry name" value="Peptidase_M28"/>
    <property type="match status" value="1"/>
</dbReference>
<dbReference type="InterPro" id="IPR053975">
    <property type="entry name" value="PFF1_C"/>
</dbReference>
<keyword evidence="8 17" id="KW-0479">Metal-binding</keyword>
<dbReference type="InterPro" id="IPR036612">
    <property type="entry name" value="KH_dom_type_1_sf"/>
</dbReference>
<accession>A0A8H4FN86</accession>
<protein>
    <recommendedName>
        <fullName evidence="17">Peptide hydrolase</fullName>
        <ecNumber evidence="17">3.4.-.-</ecNumber>
    </recommendedName>
</protein>
<evidence type="ECO:0000256" key="5">
    <source>
        <dbReference type="ARBA" id="ARBA00022554"/>
    </source>
</evidence>
<evidence type="ECO:0000256" key="17">
    <source>
        <dbReference type="RuleBase" id="RU361240"/>
    </source>
</evidence>
<dbReference type="InterPro" id="IPR036875">
    <property type="entry name" value="Znf_CCHC_sf"/>
</dbReference>
<evidence type="ECO:0000256" key="15">
    <source>
        <dbReference type="ARBA" id="ARBA00053279"/>
    </source>
</evidence>
<keyword evidence="7 20" id="KW-0812">Transmembrane</keyword>
<dbReference type="RefSeq" id="XP_045267526.1">
    <property type="nucleotide sequence ID" value="XM_045412868.1"/>
</dbReference>
<keyword evidence="16" id="KW-0863">Zinc-finger</keyword>
<feature type="region of interest" description="Disordered" evidence="19">
    <location>
        <begin position="1558"/>
        <end position="1579"/>
    </location>
</feature>
<keyword evidence="6 17" id="KW-0645">Protease</keyword>
<dbReference type="PROSITE" id="PS50158">
    <property type="entry name" value="ZF_CCHC"/>
    <property type="match status" value="2"/>
</dbReference>
<feature type="compositionally biased region" description="Basic and acidic residues" evidence="19">
    <location>
        <begin position="1276"/>
        <end position="1292"/>
    </location>
</feature>
<evidence type="ECO:0000256" key="16">
    <source>
        <dbReference type="PROSITE-ProRule" id="PRU00047"/>
    </source>
</evidence>